<dbReference type="AlphaFoldDB" id="A0AAJ1WLL4"/>
<organism evidence="1 2">
    <name type="scientific">Oikeobacillus pervagus</name>
    <dbReference type="NCBI Taxonomy" id="1325931"/>
    <lineage>
        <taxon>Bacteria</taxon>
        <taxon>Bacillati</taxon>
        <taxon>Bacillota</taxon>
        <taxon>Bacilli</taxon>
        <taxon>Bacillales</taxon>
        <taxon>Bacillaceae</taxon>
        <taxon>Oikeobacillus</taxon>
    </lineage>
</organism>
<evidence type="ECO:0000313" key="2">
    <source>
        <dbReference type="Proteomes" id="UP001237207"/>
    </source>
</evidence>
<name>A0AAJ1WLL4_9BACI</name>
<reference evidence="1" key="1">
    <citation type="submission" date="2023-07" db="EMBL/GenBank/DDBJ databases">
        <title>Genomic Encyclopedia of Type Strains, Phase IV (KMG-IV): sequencing the most valuable type-strain genomes for metagenomic binning, comparative biology and taxonomic classification.</title>
        <authorList>
            <person name="Goeker M."/>
        </authorList>
    </citation>
    <scope>NUCLEOTIDE SEQUENCE</scope>
    <source>
        <strain evidence="1">DSM 23947</strain>
    </source>
</reference>
<keyword evidence="2" id="KW-1185">Reference proteome</keyword>
<evidence type="ECO:0000313" key="1">
    <source>
        <dbReference type="EMBL" id="MDQ0216331.1"/>
    </source>
</evidence>
<sequence length="53" mass="6137">MIKTIVNGIALYPLTIFLKEKRLSKSDSLIDLEGFQHNAATHWRMLNYSHAHL</sequence>
<accession>A0AAJ1WLL4</accession>
<proteinExistence type="predicted"/>
<dbReference type="EMBL" id="JAUSUC010000044">
    <property type="protein sequence ID" value="MDQ0216331.1"/>
    <property type="molecule type" value="Genomic_DNA"/>
</dbReference>
<comment type="caution">
    <text evidence="1">The sequence shown here is derived from an EMBL/GenBank/DDBJ whole genome shotgun (WGS) entry which is preliminary data.</text>
</comment>
<gene>
    <name evidence="1" type="ORF">J2S13_002772</name>
</gene>
<dbReference type="Proteomes" id="UP001237207">
    <property type="component" value="Unassembled WGS sequence"/>
</dbReference>
<protein>
    <submittedName>
        <fullName evidence="1">Uncharacterized protein</fullName>
    </submittedName>
</protein>